<accession>A0A1B1N1S4</accession>
<evidence type="ECO:0000259" key="2">
    <source>
        <dbReference type="Pfam" id="PF18964"/>
    </source>
</evidence>
<protein>
    <recommendedName>
        <fullName evidence="2">DUF5704 domain-containing protein</fullName>
    </recommendedName>
</protein>
<dbReference type="EMBL" id="CP014167">
    <property type="protein sequence ID" value="ANS75363.1"/>
    <property type="molecule type" value="Genomic_DNA"/>
</dbReference>
<reference evidence="3 4" key="1">
    <citation type="submission" date="2016-01" db="EMBL/GenBank/DDBJ databases">
        <title>Complete Genome Sequence of Paenibacillus yonginensis DCY84, a novel Plant Growth-Promoting Bacteria with Elicitation of Induced Systemic Resistance.</title>
        <authorList>
            <person name="Kim Y.J."/>
            <person name="Yang D.C."/>
            <person name="Sukweenadhi J."/>
        </authorList>
    </citation>
    <scope>NUCLEOTIDE SEQUENCE [LARGE SCALE GENOMIC DNA]</scope>
    <source>
        <strain evidence="3 4">DCY84</strain>
    </source>
</reference>
<name>A0A1B1N1S4_9BACL</name>
<feature type="region of interest" description="Disordered" evidence="1">
    <location>
        <begin position="381"/>
        <end position="401"/>
    </location>
</feature>
<proteinExistence type="predicted"/>
<dbReference type="AlphaFoldDB" id="A0A1B1N1S4"/>
<evidence type="ECO:0000313" key="3">
    <source>
        <dbReference type="EMBL" id="ANS75363.1"/>
    </source>
</evidence>
<evidence type="ECO:0000256" key="1">
    <source>
        <dbReference type="SAM" id="MobiDB-lite"/>
    </source>
</evidence>
<dbReference type="STRING" id="1462996.AWM70_12710"/>
<keyword evidence="4" id="KW-1185">Reference proteome</keyword>
<evidence type="ECO:0000313" key="4">
    <source>
        <dbReference type="Proteomes" id="UP000092573"/>
    </source>
</evidence>
<organism evidence="3 4">
    <name type="scientific">Paenibacillus yonginensis</name>
    <dbReference type="NCBI Taxonomy" id="1462996"/>
    <lineage>
        <taxon>Bacteria</taxon>
        <taxon>Bacillati</taxon>
        <taxon>Bacillota</taxon>
        <taxon>Bacilli</taxon>
        <taxon>Bacillales</taxon>
        <taxon>Paenibacillaceae</taxon>
        <taxon>Paenibacillus</taxon>
    </lineage>
</organism>
<dbReference type="InterPro" id="IPR043759">
    <property type="entry name" value="DUF5704"/>
</dbReference>
<sequence length="1102" mass="123811">MFMINVLYLPEISFVHAEQPRASFNNGAFTYITTSKKATSSIRFKTIGWYIHTETSCDSSDPRNYNAHCDPTSLPSGHYFKLQDDGNGHVVSDVEDNNGENMVTTFKWSDDEVLAAIGAAKAEQAISEGMQLYASAIMDVVTGPRENPTVIKGPFHTLRDIVHAESWAQPEDLRQYFDVSLTFDGQDYPVNMILKLSNGTVVSNELVGNYSAGHPIVKSFPDHVTYGQEEYRIYQSWLSPVIRAGDQLYIQKLDAGDPSVIQRNFKVFVGGVNMVALYREADTEPQQPSGDGDCTYTIDPPAQVSAPVTSFMDPNATGVILGDDAANGRHFEAPTAIPTSENLYANAWGMNYLFEHTFANMKGQVRYECKVTVTYPTKWEEKQPDITGPDGKPQAQDPIPRTGSLTQIYTFELTPREYAYWQVNQLEVYELDHAWMENCALPGGELTLYPNGYVPPSVEFRNSKAVEDHVFPKETGHISFTPETVDGIDHEPSLGELPDDTGRLKEIAESQTEDPDVQNDAVLFNGETIMDDSLVSKTGPAPGSIPQPERIGDQVLYQNRLLISSSLQNKADTPSDGTLYYHLLPEHVGGSGDQEFPIYGINSVTVHTPVVNYSSITDDQAHNQKTVPNRQRAALILERPFTVRIPTSGQHVNYPGYGNRDYAKYFRTKQVRFPFDVYNESRTQFIPKDTWIDIPVNQLDTTFYLPVWVDEGDYQVYFRSIAENAPNDYEEQWEPDANLDLAHHIATDEVSVEVIGRLYDFEITDIADYNWETVFRTNLGSSQPRGLSYWIGQNGIDGDPRGNLEPFSLSIHPGSNPLPGYKNVAIKTGYHFKFDFKTKGNMFGALDGIRITPTFYYVPKSGGAGFPVDLYYRTNSQPFVKIGSEEDQVHRYVILNDRLRNVPEEELEDTASYKYDHEGTGGFATKAQYEENYIDKYTKQKTPVGGYSLLLLPEQLRTLIGPKSNLPVSVDPQRANAAIQKWYGEYSLPADPYVVQAGTHLAEYGRTHGGLDEKSPIFLKDGYIIVNFNIETIQEGNLNAPHLQYIHAPMMAQFNRSQWQMEGFESQVSDPFGHLFKLNQGDVVFYHADQSSRDDFSAQVPQ</sequence>
<dbReference type="KEGG" id="pyg:AWM70_12710"/>
<dbReference type="Pfam" id="PF18964">
    <property type="entry name" value="DUF5704"/>
    <property type="match status" value="1"/>
</dbReference>
<feature type="domain" description="DUF5704" evidence="2">
    <location>
        <begin position="331"/>
        <end position="520"/>
    </location>
</feature>
<gene>
    <name evidence="3" type="ORF">AWM70_12710</name>
</gene>
<dbReference type="Proteomes" id="UP000092573">
    <property type="component" value="Chromosome"/>
</dbReference>